<dbReference type="AlphaFoldDB" id="A0A1J5T8R9"/>
<protein>
    <submittedName>
        <fullName evidence="1">Uncharacterized protein</fullName>
    </submittedName>
</protein>
<sequence>MPKVPLNRQLFHDNIDNAQKNIIHLNNPNDTVFTATGDLDIDLQLTQFLHVRVDNMQAFIENDSLLDDGQKFRWLRGINDLLNDFIDDYRFKRIKGILLGDLITAFEEAMHKEMQHQPITPVIENNELEIGKILLANFALKNNSGISDSKDLLLLKTCERFPENIMPILSQHPSVPFADSLLTVMAYRNPEEFYNYASAYDALSRKIKTVKDPLVQTIVAMATSPNGRFLFPFLDDIYHHKLNLDSLLSLADNEFAYYKLLVKTQISYAMRAQQGDTPFVMHVLTEKLRSKAIEIFINEINALHDAKDDAVRFRKTDSLSAAELYYLCVLGEEEIYTSSYLGVYKRIWQRMTVERSDTLLNMVHYDYYKKFIRMAAAYNVLDDFLKRMDQEGSQRLMKNFVNDLEKNNSLEDAVDVADSYASITDDAVKKLLLNQVQQNLEQNLKSGNVRGQKIYFLLNKIFSSADDGQTATLSALGIPAMYNMPVAALKNSAGRIIIEQFFYGDKDGVNIFNSFLRSYTNANWKIVRKPEWVEVHSVRGTPISIYSNRPLDTEKELDAEAQHDLANYLDSLGVSPTVVLHRGHSYYVKSTIQQLPTTAKVVLLGSCGGYHSLDQVLNICPAAQIIASKQVGTGVVNITLIEAITETLRQGKDLIWPAMWQNLQTRFNGQTKEKFEDYVPPHKNLGAIFIMAYNKSMGK</sequence>
<proteinExistence type="predicted"/>
<name>A0A1J5T8R9_9ZZZZ</name>
<accession>A0A1J5T8R9</accession>
<reference evidence="1" key="1">
    <citation type="submission" date="2016-10" db="EMBL/GenBank/DDBJ databases">
        <title>Sequence of Gallionella enrichment culture.</title>
        <authorList>
            <person name="Poehlein A."/>
            <person name="Muehling M."/>
            <person name="Daniel R."/>
        </authorList>
    </citation>
    <scope>NUCLEOTIDE SEQUENCE</scope>
</reference>
<evidence type="ECO:0000313" key="1">
    <source>
        <dbReference type="EMBL" id="OIR12685.1"/>
    </source>
</evidence>
<gene>
    <name evidence="1" type="ORF">GALL_57520</name>
</gene>
<dbReference type="EMBL" id="MLJW01000016">
    <property type="protein sequence ID" value="OIR12685.1"/>
    <property type="molecule type" value="Genomic_DNA"/>
</dbReference>
<comment type="caution">
    <text evidence="1">The sequence shown here is derived from an EMBL/GenBank/DDBJ whole genome shotgun (WGS) entry which is preliminary data.</text>
</comment>
<organism evidence="1">
    <name type="scientific">mine drainage metagenome</name>
    <dbReference type="NCBI Taxonomy" id="410659"/>
    <lineage>
        <taxon>unclassified sequences</taxon>
        <taxon>metagenomes</taxon>
        <taxon>ecological metagenomes</taxon>
    </lineage>
</organism>